<comment type="subcellular location">
    <subcellularLocation>
        <location evidence="1">Nucleus</location>
    </subcellularLocation>
</comment>
<evidence type="ECO:0000256" key="7">
    <source>
        <dbReference type="ARBA" id="ARBA00023054"/>
    </source>
</evidence>
<evidence type="ECO:0000256" key="8">
    <source>
        <dbReference type="ARBA" id="ARBA00023117"/>
    </source>
</evidence>
<dbReference type="InterPro" id="IPR018359">
    <property type="entry name" value="Bromodomain_CS"/>
</dbReference>
<dbReference type="GO" id="GO:0000785">
    <property type="term" value="C:chromatin"/>
    <property type="evidence" value="ECO:0007669"/>
    <property type="project" value="TreeGrafter"/>
</dbReference>
<dbReference type="Pfam" id="PF00439">
    <property type="entry name" value="Bromodomain"/>
    <property type="match status" value="1"/>
</dbReference>
<dbReference type="InterPro" id="IPR019787">
    <property type="entry name" value="Znf_PHD-finger"/>
</dbReference>
<dbReference type="CDD" id="cd15545">
    <property type="entry name" value="PHD_BAZ2A_like"/>
    <property type="match status" value="1"/>
</dbReference>
<feature type="compositionally biased region" description="Low complexity" evidence="13">
    <location>
        <begin position="244"/>
        <end position="260"/>
    </location>
</feature>
<evidence type="ECO:0000256" key="2">
    <source>
        <dbReference type="ARBA" id="ARBA00007444"/>
    </source>
</evidence>
<feature type="domain" description="PHD-type" evidence="15">
    <location>
        <begin position="125"/>
        <end position="175"/>
    </location>
</feature>
<dbReference type="PROSITE" id="PS01359">
    <property type="entry name" value="ZF_PHD_1"/>
    <property type="match status" value="1"/>
</dbReference>
<evidence type="ECO:0000313" key="17">
    <source>
        <dbReference type="Proteomes" id="UP001445076"/>
    </source>
</evidence>
<feature type="region of interest" description="Disordered" evidence="13">
    <location>
        <begin position="65"/>
        <end position="88"/>
    </location>
</feature>
<comment type="caution">
    <text evidence="16">The sequence shown here is derived from an EMBL/GenBank/DDBJ whole genome shotgun (WGS) entry which is preliminary data.</text>
</comment>
<dbReference type="InterPro" id="IPR036427">
    <property type="entry name" value="Bromodomain-like_sf"/>
</dbReference>
<reference evidence="16 17" key="1">
    <citation type="journal article" date="2024" name="BMC Genomics">
        <title>Genome assembly of redclaw crayfish (Cherax quadricarinatus) provides insights into its immune adaptation and hypoxia tolerance.</title>
        <authorList>
            <person name="Liu Z."/>
            <person name="Zheng J."/>
            <person name="Li H."/>
            <person name="Fang K."/>
            <person name="Wang S."/>
            <person name="He J."/>
            <person name="Zhou D."/>
            <person name="Weng S."/>
            <person name="Chi M."/>
            <person name="Gu Z."/>
            <person name="He J."/>
            <person name="Li F."/>
            <person name="Wang M."/>
        </authorList>
    </citation>
    <scope>NUCLEOTIDE SEQUENCE [LARGE SCALE GENOMIC DNA]</scope>
    <source>
        <strain evidence="16">ZL_2023a</strain>
    </source>
</reference>
<keyword evidence="5" id="KW-0862">Zinc</keyword>
<keyword evidence="9" id="KW-0804">Transcription</keyword>
<dbReference type="InterPro" id="IPR011011">
    <property type="entry name" value="Znf_FYVE_PHD"/>
</dbReference>
<dbReference type="PROSITE" id="PS50014">
    <property type="entry name" value="BROMODOMAIN_2"/>
    <property type="match status" value="1"/>
</dbReference>
<keyword evidence="3" id="KW-0479">Metal-binding</keyword>
<dbReference type="FunFam" id="3.30.40.10:FF:000199">
    <property type="entry name" value="Bromodomain adjacent to zinc finger domain 2B"/>
    <property type="match status" value="1"/>
</dbReference>
<dbReference type="PRINTS" id="PR00503">
    <property type="entry name" value="BROMODOMAIN"/>
</dbReference>
<dbReference type="SMART" id="SM00297">
    <property type="entry name" value="BROMO"/>
    <property type="match status" value="1"/>
</dbReference>
<dbReference type="SUPFAM" id="SSF57903">
    <property type="entry name" value="FYVE/PHD zinc finger"/>
    <property type="match status" value="2"/>
</dbReference>
<keyword evidence="4 12" id="KW-0863">Zinc-finger</keyword>
<comment type="similarity">
    <text evidence="2">Belongs to the WAL family.</text>
</comment>
<dbReference type="SUPFAM" id="SSF47370">
    <property type="entry name" value="Bromodomain"/>
    <property type="match status" value="1"/>
</dbReference>
<dbReference type="GO" id="GO:0005634">
    <property type="term" value="C:nucleus"/>
    <property type="evidence" value="ECO:0007669"/>
    <property type="project" value="UniProtKB-SubCell"/>
</dbReference>
<evidence type="ECO:0000256" key="12">
    <source>
        <dbReference type="PROSITE-ProRule" id="PRU00146"/>
    </source>
</evidence>
<dbReference type="CDD" id="cd05503">
    <property type="entry name" value="Bromo_BAZ2A_B_like"/>
    <property type="match status" value="1"/>
</dbReference>
<dbReference type="SMART" id="SM00249">
    <property type="entry name" value="PHD"/>
    <property type="match status" value="2"/>
</dbReference>
<evidence type="ECO:0000256" key="3">
    <source>
        <dbReference type="ARBA" id="ARBA00022723"/>
    </source>
</evidence>
<accession>A0AAW0YKJ5</accession>
<organism evidence="16 17">
    <name type="scientific">Cherax quadricarinatus</name>
    <name type="common">Australian red claw crayfish</name>
    <dbReference type="NCBI Taxonomy" id="27406"/>
    <lineage>
        <taxon>Eukaryota</taxon>
        <taxon>Metazoa</taxon>
        <taxon>Ecdysozoa</taxon>
        <taxon>Arthropoda</taxon>
        <taxon>Crustacea</taxon>
        <taxon>Multicrustacea</taxon>
        <taxon>Malacostraca</taxon>
        <taxon>Eumalacostraca</taxon>
        <taxon>Eucarida</taxon>
        <taxon>Decapoda</taxon>
        <taxon>Pleocyemata</taxon>
        <taxon>Astacidea</taxon>
        <taxon>Parastacoidea</taxon>
        <taxon>Parastacidae</taxon>
        <taxon>Cherax</taxon>
    </lineage>
</organism>
<dbReference type="Pfam" id="PF00628">
    <property type="entry name" value="PHD"/>
    <property type="match status" value="2"/>
</dbReference>
<evidence type="ECO:0000313" key="16">
    <source>
        <dbReference type="EMBL" id="KAK8750689.1"/>
    </source>
</evidence>
<evidence type="ECO:0000256" key="11">
    <source>
        <dbReference type="PROSITE-ProRule" id="PRU00035"/>
    </source>
</evidence>
<dbReference type="InterPro" id="IPR037374">
    <property type="entry name" value="BAZ2A/B_Bromo"/>
</dbReference>
<evidence type="ECO:0000259" key="14">
    <source>
        <dbReference type="PROSITE" id="PS50014"/>
    </source>
</evidence>
<dbReference type="InterPro" id="IPR001965">
    <property type="entry name" value="Znf_PHD"/>
</dbReference>
<dbReference type="PANTHER" id="PTHR45915:SF2">
    <property type="entry name" value="TOUTATIS, ISOFORM E"/>
    <property type="match status" value="1"/>
</dbReference>
<keyword evidence="7" id="KW-0175">Coiled coil</keyword>
<dbReference type="PROSITE" id="PS00633">
    <property type="entry name" value="BROMODOMAIN_1"/>
    <property type="match status" value="1"/>
</dbReference>
<keyword evidence="8 11" id="KW-0103">Bromodomain</keyword>
<dbReference type="InterPro" id="IPR001487">
    <property type="entry name" value="Bromodomain"/>
</dbReference>
<feature type="domain" description="PHD-type" evidence="15">
    <location>
        <begin position="181"/>
        <end position="230"/>
    </location>
</feature>
<evidence type="ECO:0000256" key="13">
    <source>
        <dbReference type="SAM" id="MobiDB-lite"/>
    </source>
</evidence>
<protein>
    <recommendedName>
        <fullName evidence="18">Bromodomain adjacent to zinc finger domain protein 2B</fullName>
    </recommendedName>
</protein>
<dbReference type="Gene3D" id="3.30.40.10">
    <property type="entry name" value="Zinc/RING finger domain, C3HC4 (zinc finger)"/>
    <property type="match status" value="2"/>
</dbReference>
<evidence type="ECO:0000256" key="9">
    <source>
        <dbReference type="ARBA" id="ARBA00023163"/>
    </source>
</evidence>
<dbReference type="Gene3D" id="1.20.920.10">
    <property type="entry name" value="Bromodomain-like"/>
    <property type="match status" value="1"/>
</dbReference>
<dbReference type="PROSITE" id="PS50016">
    <property type="entry name" value="ZF_PHD_2"/>
    <property type="match status" value="2"/>
</dbReference>
<evidence type="ECO:0000256" key="1">
    <source>
        <dbReference type="ARBA" id="ARBA00004123"/>
    </source>
</evidence>
<dbReference type="PANTHER" id="PTHR45915">
    <property type="entry name" value="TRANSCRIPTION INTERMEDIARY FACTOR"/>
    <property type="match status" value="1"/>
</dbReference>
<feature type="domain" description="Bromo" evidence="14">
    <location>
        <begin position="327"/>
        <end position="397"/>
    </location>
</feature>
<dbReference type="InterPro" id="IPR013083">
    <property type="entry name" value="Znf_RING/FYVE/PHD"/>
</dbReference>
<feature type="region of interest" description="Disordered" evidence="13">
    <location>
        <begin position="231"/>
        <end position="290"/>
    </location>
</feature>
<evidence type="ECO:0000256" key="4">
    <source>
        <dbReference type="ARBA" id="ARBA00022771"/>
    </source>
</evidence>
<dbReference type="Proteomes" id="UP001445076">
    <property type="component" value="Unassembled WGS sequence"/>
</dbReference>
<evidence type="ECO:0000256" key="5">
    <source>
        <dbReference type="ARBA" id="ARBA00022833"/>
    </source>
</evidence>
<evidence type="ECO:0008006" key="18">
    <source>
        <dbReference type="Google" id="ProtNLM"/>
    </source>
</evidence>
<proteinExistence type="inferred from homology"/>
<keyword evidence="17" id="KW-1185">Reference proteome</keyword>
<dbReference type="AlphaFoldDB" id="A0AAW0YKJ5"/>
<dbReference type="InterPro" id="IPR019786">
    <property type="entry name" value="Zinc_finger_PHD-type_CS"/>
</dbReference>
<dbReference type="EMBL" id="JARKIK010000007">
    <property type="protein sequence ID" value="KAK8750689.1"/>
    <property type="molecule type" value="Genomic_DNA"/>
</dbReference>
<evidence type="ECO:0000256" key="6">
    <source>
        <dbReference type="ARBA" id="ARBA00023015"/>
    </source>
</evidence>
<name>A0AAW0YKJ5_CHEQU</name>
<dbReference type="GO" id="GO:0008270">
    <property type="term" value="F:zinc ion binding"/>
    <property type="evidence" value="ECO:0007669"/>
    <property type="project" value="UniProtKB-KW"/>
</dbReference>
<gene>
    <name evidence="16" type="ORF">OTU49_014947</name>
</gene>
<keyword evidence="10" id="KW-0539">Nucleus</keyword>
<evidence type="ECO:0000256" key="10">
    <source>
        <dbReference type="ARBA" id="ARBA00023242"/>
    </source>
</evidence>
<keyword evidence="6" id="KW-0805">Transcription regulation</keyword>
<evidence type="ECO:0000259" key="15">
    <source>
        <dbReference type="PROSITE" id="PS50016"/>
    </source>
</evidence>
<sequence>MEEKITNASMQNKSWRLGDSGEKHVGEFRASCLQPVDENDIRLNPIHIGRERLLALEEGIERRYLKPPLGVPPNPKNEGTPEVKESPKGLQIWREAVSKSETAAQLAMCTYMLETAVAWDKSIMKAYCQFCHSGDHEEKLLLCDGCDKGYHTHCFKPPMNNIPDGDWYCYECVNKFSDSSQRHCLVCGGTEGRTLVHCSVCPRAYHTGCITPNLAKVPRNKWVCPACTNKSPRGRRGRTKKVSESNNSSVSATTNVSTEVMDTLDDSQGVVSPATTSKKERVNKKGSPVSFPVLPSRDSSLVVPVMQPVQKEQKDLQSCKSIISELEVHEDAWPFLLPVNTRQFPTYKKIIKKPMDLSAIKKKLDDNLYKTREEYCEDLRLMFNNCETFNEDDSPVGKAGHNLRSFFETKWNEHFPPT</sequence>